<name>A0ABM6GGP4_9BACT</name>
<protein>
    <submittedName>
        <fullName evidence="1">Uncharacterized protein</fullName>
    </submittedName>
</protein>
<evidence type="ECO:0000313" key="1">
    <source>
        <dbReference type="EMBL" id="APT74878.1"/>
    </source>
</evidence>
<sequence>MSAQNILLFHISNIAPNKDEGKGCYDLCNDITGNHLWYDHFSKGFQSSSEDGQMRMFWNFHASKLAI</sequence>
<gene>
    <name evidence="1" type="ORF">BW47_05840</name>
</gene>
<organism evidence="1 2">
    <name type="scientific">Thermosipho melanesiensis</name>
    <dbReference type="NCBI Taxonomy" id="46541"/>
    <lineage>
        <taxon>Bacteria</taxon>
        <taxon>Thermotogati</taxon>
        <taxon>Thermotogota</taxon>
        <taxon>Thermotogae</taxon>
        <taxon>Thermotogales</taxon>
        <taxon>Fervidobacteriaceae</taxon>
        <taxon>Thermosipho</taxon>
    </lineage>
</organism>
<evidence type="ECO:0000313" key="2">
    <source>
        <dbReference type="Proteomes" id="UP000185490"/>
    </source>
</evidence>
<keyword evidence="2" id="KW-1185">Reference proteome</keyword>
<accession>A0ABM6GGP4</accession>
<proteinExistence type="predicted"/>
<dbReference type="RefSeq" id="WP_041426022.1">
    <property type="nucleotide sequence ID" value="NZ_JYCZ01000013.1"/>
</dbReference>
<reference evidence="1 2" key="1">
    <citation type="submission" date="2014-02" db="EMBL/GenBank/DDBJ databases">
        <title>Diversity of Thermotogales isolates from hydrothermal vents.</title>
        <authorList>
            <person name="Haverkamp T.H.A."/>
            <person name="Lossouarn J."/>
            <person name="Geslin C."/>
            <person name="Nesbo C.L."/>
        </authorList>
    </citation>
    <scope>NUCLEOTIDE SEQUENCE [LARGE SCALE GENOMIC DNA]</scope>
    <source>
        <strain evidence="1 2">431</strain>
    </source>
</reference>
<dbReference type="EMBL" id="CP007389">
    <property type="protein sequence ID" value="APT74878.1"/>
    <property type="molecule type" value="Genomic_DNA"/>
</dbReference>
<dbReference type="Proteomes" id="UP000185490">
    <property type="component" value="Chromosome"/>
</dbReference>